<dbReference type="AlphaFoldDB" id="A0A381WZ82"/>
<accession>A0A381WZ82</accession>
<organism evidence="1">
    <name type="scientific">marine metagenome</name>
    <dbReference type="NCBI Taxonomy" id="408172"/>
    <lineage>
        <taxon>unclassified sequences</taxon>
        <taxon>metagenomes</taxon>
        <taxon>ecological metagenomes</taxon>
    </lineage>
</organism>
<dbReference type="EMBL" id="UINC01013367">
    <property type="protein sequence ID" value="SVA57805.1"/>
    <property type="molecule type" value="Genomic_DNA"/>
</dbReference>
<gene>
    <name evidence="1" type="ORF">METZ01_LOCUS110659</name>
</gene>
<name>A0A381WZ82_9ZZZZ</name>
<reference evidence="1" key="1">
    <citation type="submission" date="2018-05" db="EMBL/GenBank/DDBJ databases">
        <authorList>
            <person name="Lanie J.A."/>
            <person name="Ng W.-L."/>
            <person name="Kazmierczak K.M."/>
            <person name="Andrzejewski T.M."/>
            <person name="Davidsen T.M."/>
            <person name="Wayne K.J."/>
            <person name="Tettelin H."/>
            <person name="Glass J.I."/>
            <person name="Rusch D."/>
            <person name="Podicherti R."/>
            <person name="Tsui H.-C.T."/>
            <person name="Winkler M.E."/>
        </authorList>
    </citation>
    <scope>NUCLEOTIDE SEQUENCE</scope>
</reference>
<sequence length="30" mass="3685">MHEKIINRPFPRLRYLPVFLYPERTNPEAS</sequence>
<protein>
    <submittedName>
        <fullName evidence="1">Uncharacterized protein</fullName>
    </submittedName>
</protein>
<evidence type="ECO:0000313" key="1">
    <source>
        <dbReference type="EMBL" id="SVA57805.1"/>
    </source>
</evidence>
<proteinExistence type="predicted"/>
<feature type="non-terminal residue" evidence="1">
    <location>
        <position position="30"/>
    </location>
</feature>